<proteinExistence type="inferred from homology"/>
<dbReference type="RefSeq" id="WP_185120264.1">
    <property type="nucleotide sequence ID" value="NZ_JACJVQ010000008.1"/>
</dbReference>
<dbReference type="PANTHER" id="PTHR36447:SF2">
    <property type="entry name" value="BETA-GALACTOSIDASE YESZ"/>
    <property type="match status" value="1"/>
</dbReference>
<dbReference type="GO" id="GO:0046872">
    <property type="term" value="F:metal ion binding"/>
    <property type="evidence" value="ECO:0007669"/>
    <property type="project" value="UniProtKB-KW"/>
</dbReference>
<evidence type="ECO:0000256" key="9">
    <source>
        <dbReference type="PIRSR" id="PIRSR001084-1"/>
    </source>
</evidence>
<dbReference type="InterPro" id="IPR017853">
    <property type="entry name" value="GH"/>
</dbReference>
<dbReference type="PANTHER" id="PTHR36447">
    <property type="entry name" value="BETA-GALACTOSIDASE GANA"/>
    <property type="match status" value="1"/>
</dbReference>
<evidence type="ECO:0000259" key="12">
    <source>
        <dbReference type="Pfam" id="PF02449"/>
    </source>
</evidence>
<dbReference type="CDD" id="cd03143">
    <property type="entry name" value="A4_beta-galactosidase_middle_domain"/>
    <property type="match status" value="1"/>
</dbReference>
<evidence type="ECO:0000256" key="11">
    <source>
        <dbReference type="PIRSR" id="PIRSR001084-3"/>
    </source>
</evidence>
<evidence type="ECO:0000313" key="14">
    <source>
        <dbReference type="EMBL" id="MBB6635050.1"/>
    </source>
</evidence>
<comment type="caution">
    <text evidence="14">The sequence shown here is derived from an EMBL/GenBank/DDBJ whole genome shotgun (WGS) entry which is preliminary data.</text>
</comment>
<dbReference type="EMBL" id="JACJVQ010000008">
    <property type="protein sequence ID" value="MBB6635050.1"/>
    <property type="molecule type" value="Genomic_DNA"/>
</dbReference>
<dbReference type="PIRSF" id="PIRSF001084">
    <property type="entry name" value="B-galactosidase"/>
    <property type="match status" value="1"/>
</dbReference>
<feature type="domain" description="Glycoside hydrolase family 42 N-terminal" evidence="12">
    <location>
        <begin position="8"/>
        <end position="394"/>
    </location>
</feature>
<dbReference type="GO" id="GO:0004565">
    <property type="term" value="F:beta-galactosidase activity"/>
    <property type="evidence" value="ECO:0007669"/>
    <property type="project" value="UniProtKB-EC"/>
</dbReference>
<dbReference type="Pfam" id="PF08532">
    <property type="entry name" value="Glyco_hydro_42M"/>
    <property type="match status" value="1"/>
</dbReference>
<dbReference type="Proteomes" id="UP000535838">
    <property type="component" value="Unassembled WGS sequence"/>
</dbReference>
<evidence type="ECO:0000256" key="4">
    <source>
        <dbReference type="ARBA" id="ARBA00022723"/>
    </source>
</evidence>
<dbReference type="AlphaFoldDB" id="A0A841SYY5"/>
<dbReference type="GO" id="GO:0009341">
    <property type="term" value="C:beta-galactosidase complex"/>
    <property type="evidence" value="ECO:0007669"/>
    <property type="project" value="InterPro"/>
</dbReference>
<dbReference type="EC" id="3.2.1.23" evidence="3 8"/>
<protein>
    <recommendedName>
        <fullName evidence="3 8">Beta-galactosidase</fullName>
        <shortName evidence="8">Beta-gal</shortName>
        <ecNumber evidence="3 8">3.2.1.23</ecNumber>
    </recommendedName>
</protein>
<evidence type="ECO:0000256" key="5">
    <source>
        <dbReference type="ARBA" id="ARBA00022801"/>
    </source>
</evidence>
<feature type="binding site" evidence="11">
    <location>
        <position position="108"/>
    </location>
    <ligand>
        <name>Zn(2+)</name>
        <dbReference type="ChEBI" id="CHEBI:29105"/>
    </ligand>
</feature>
<evidence type="ECO:0000256" key="8">
    <source>
        <dbReference type="PIRNR" id="PIRNR001084"/>
    </source>
</evidence>
<name>A0A841SYY5_9BACL</name>
<dbReference type="InterPro" id="IPR013738">
    <property type="entry name" value="Beta_galactosidase_Trimer"/>
</dbReference>
<evidence type="ECO:0000256" key="3">
    <source>
        <dbReference type="ARBA" id="ARBA00012756"/>
    </source>
</evidence>
<feature type="binding site" evidence="10">
    <location>
        <position position="104"/>
    </location>
    <ligand>
        <name>substrate</name>
    </ligand>
</feature>
<keyword evidence="7 8" id="KW-0326">Glycosidase</keyword>
<evidence type="ECO:0000256" key="10">
    <source>
        <dbReference type="PIRSR" id="PIRSR001084-2"/>
    </source>
</evidence>
<dbReference type="SUPFAM" id="SSF52317">
    <property type="entry name" value="Class I glutamine amidotransferase-like"/>
    <property type="match status" value="1"/>
</dbReference>
<evidence type="ECO:0000256" key="2">
    <source>
        <dbReference type="ARBA" id="ARBA00005940"/>
    </source>
</evidence>
<organism evidence="14 15">
    <name type="scientific">Cohnella thailandensis</name>
    <dbReference type="NCBI Taxonomy" id="557557"/>
    <lineage>
        <taxon>Bacteria</taxon>
        <taxon>Bacillati</taxon>
        <taxon>Bacillota</taxon>
        <taxon>Bacilli</taxon>
        <taxon>Bacillales</taxon>
        <taxon>Paenibacillaceae</taxon>
        <taxon>Cohnella</taxon>
    </lineage>
</organism>
<evidence type="ECO:0000256" key="7">
    <source>
        <dbReference type="ARBA" id="ARBA00023295"/>
    </source>
</evidence>
<keyword evidence="15" id="KW-1185">Reference proteome</keyword>
<reference evidence="14 15" key="1">
    <citation type="submission" date="2020-08" db="EMBL/GenBank/DDBJ databases">
        <title>Cohnella phylogeny.</title>
        <authorList>
            <person name="Dunlap C."/>
        </authorList>
    </citation>
    <scope>NUCLEOTIDE SEQUENCE [LARGE SCALE GENOMIC DNA]</scope>
    <source>
        <strain evidence="14 15">DSM 25241</strain>
    </source>
</reference>
<feature type="active site" description="Proton donor" evidence="9">
    <location>
        <position position="143"/>
    </location>
</feature>
<dbReference type="Pfam" id="PF02449">
    <property type="entry name" value="Glyco_hydro_42"/>
    <property type="match status" value="1"/>
</dbReference>
<feature type="active site" description="Nucleophile" evidence="9">
    <location>
        <position position="314"/>
    </location>
</feature>
<keyword evidence="4 11" id="KW-0479">Metal-binding</keyword>
<evidence type="ECO:0000313" key="15">
    <source>
        <dbReference type="Proteomes" id="UP000535838"/>
    </source>
</evidence>
<sequence>MHYYGVAYYPELRTHEQIESDLTLLAEAGMNLIRVGEFAWCELEPAEGIYRFEWLESVVERASSKGIWTVLCTPTAAPPAWLTEQMPDMGYVDSQGRQRPFGSRRHYCYNHPRYRELSSRIAEKLAARFRDHPRVIGYQIDNEMAQEGTGRCRCNLCKRQFHAWLERKYGSIEQLNARWGTVFWGQRYDSFEQIGLPVATMEANSISPIPAFFDNPSLRLDFERFCSQSQIEYLQIQAEALRTFGSPNQTVTTNGTGTGTNSINYFDAFAPMDRYGVDAYPNLRGEDLYAASFEWSLARNVAVSTDNHRFWVLELACGGGHGLWGFEGRLQPYPGAIKQLALHAFASGAELVTHFQYLQFPYGAEQLNYSILDADGIPRRRYEEVRAAASDLREMADMLERTEIRCDTALLFDYDSLWSLGIKPVNHDFTYVDHAREWYARLLESGIGADVISAEAGFDRYALLIVPSLFVTDCKLQAKLKAYVANGGTLIATFLTSVKNKDNVAHQQSLPAGLTDLFGIHVTEWEPVFEQSIATVGIEVKGERLSGSNRHWTESLEQHGAVLAAEYMNTFRQGQGVISSYKYGSGTAHYVGTTIAREAGKEWLVSLAEQAGVSIAPFQLPSGVEVIRREGEGETVWILFNANTCEKEIAIDGTFVRLSDRLPVPNNIRLPAKGYIALVSS</sequence>
<dbReference type="InterPro" id="IPR003476">
    <property type="entry name" value="Glyco_hydro_42"/>
</dbReference>
<feature type="binding site" evidence="11">
    <location>
        <position position="154"/>
    </location>
    <ligand>
        <name>Zn(2+)</name>
        <dbReference type="ChEBI" id="CHEBI:29105"/>
    </ligand>
</feature>
<keyword evidence="5 8" id="KW-0378">Hydrolase</keyword>
<feature type="domain" description="Beta-galactosidase trimerisation" evidence="13">
    <location>
        <begin position="407"/>
        <end position="613"/>
    </location>
</feature>
<feature type="binding site" evidence="11">
    <location>
        <position position="157"/>
    </location>
    <ligand>
        <name>Zn(2+)</name>
        <dbReference type="ChEBI" id="CHEBI:29105"/>
    </ligand>
</feature>
<comment type="catalytic activity">
    <reaction evidence="1 8">
        <text>Hydrolysis of terminal non-reducing beta-D-galactose residues in beta-D-galactosides.</text>
        <dbReference type="EC" id="3.2.1.23"/>
    </reaction>
</comment>
<evidence type="ECO:0000256" key="6">
    <source>
        <dbReference type="ARBA" id="ARBA00022833"/>
    </source>
</evidence>
<feature type="binding site" evidence="11">
    <location>
        <position position="152"/>
    </location>
    <ligand>
        <name>Zn(2+)</name>
        <dbReference type="ChEBI" id="CHEBI:29105"/>
    </ligand>
</feature>
<evidence type="ECO:0000259" key="13">
    <source>
        <dbReference type="Pfam" id="PF08532"/>
    </source>
</evidence>
<feature type="binding site" evidence="10">
    <location>
        <position position="142"/>
    </location>
    <ligand>
        <name>substrate</name>
    </ligand>
</feature>
<dbReference type="Gene3D" id="3.20.20.80">
    <property type="entry name" value="Glycosidases"/>
    <property type="match status" value="1"/>
</dbReference>
<comment type="similarity">
    <text evidence="2 8">Belongs to the glycosyl hydrolase 42 family.</text>
</comment>
<evidence type="ECO:0000256" key="1">
    <source>
        <dbReference type="ARBA" id="ARBA00001412"/>
    </source>
</evidence>
<accession>A0A841SYY5</accession>
<dbReference type="SUPFAM" id="SSF51445">
    <property type="entry name" value="(Trans)glycosidases"/>
    <property type="match status" value="1"/>
</dbReference>
<dbReference type="InterPro" id="IPR013529">
    <property type="entry name" value="Glyco_hydro_42_N"/>
</dbReference>
<feature type="binding site" evidence="10">
    <location>
        <position position="324"/>
    </location>
    <ligand>
        <name>substrate</name>
    </ligand>
</feature>
<dbReference type="GO" id="GO:0005975">
    <property type="term" value="P:carbohydrate metabolic process"/>
    <property type="evidence" value="ECO:0007669"/>
    <property type="project" value="InterPro"/>
</dbReference>
<keyword evidence="6 11" id="KW-0862">Zinc</keyword>
<dbReference type="InterPro" id="IPR029062">
    <property type="entry name" value="Class_I_gatase-like"/>
</dbReference>
<dbReference type="Gene3D" id="3.40.50.880">
    <property type="match status" value="1"/>
</dbReference>
<gene>
    <name evidence="14" type="ORF">H7B67_13090</name>
</gene>